<keyword evidence="2" id="KW-1185">Reference proteome</keyword>
<comment type="caution">
    <text evidence="1">The sequence shown here is derived from an EMBL/GenBank/DDBJ whole genome shotgun (WGS) entry which is preliminary data.</text>
</comment>
<dbReference type="InterPro" id="IPR054058">
    <property type="entry name" value="HTH_67"/>
</dbReference>
<proteinExistence type="predicted"/>
<dbReference type="Proteomes" id="UP000542210">
    <property type="component" value="Unassembled WGS sequence"/>
</dbReference>
<accession>A0A7W7DFP5</accession>
<name>A0A7W7DFP5_9ACTN</name>
<dbReference type="RefSeq" id="WP_184886655.1">
    <property type="nucleotide sequence ID" value="NZ_BOOV01000006.1"/>
</dbReference>
<sequence length="294" mass="31746">MTQDPGLARQMWHQLEPVHAPFWYSPEVFAEAAALGFDVATRWPSYFAWRSAPLGAPGAELVASTFYSFSPRMVGEHVPAAWTVASSARVLEARPRAVDRMYRGLLGEERLRDPGIAEAAELLREAAESAAHAGRPLAAANAAQPWPDEPHLVLWQAIAVLREHRGDAHVAALLTAGLDPCEALVSFAAIGAAPVETFASRGWTDEEWAAACERLAARGMLDGDGTATERCRELRESIERITDDLAFAPWRALGAERCARLAELVMPLLIAALESGLLPSSNTLGIGRVPAPSR</sequence>
<dbReference type="NCBIfam" id="NF047719">
    <property type="entry name" value="SCO6745_fam_HTH"/>
    <property type="match status" value="1"/>
</dbReference>
<dbReference type="EMBL" id="JACHND010000001">
    <property type="protein sequence ID" value="MBB4705155.1"/>
    <property type="molecule type" value="Genomic_DNA"/>
</dbReference>
<organism evidence="1 2">
    <name type="scientific">Sphaerisporangium siamense</name>
    <dbReference type="NCBI Taxonomy" id="795645"/>
    <lineage>
        <taxon>Bacteria</taxon>
        <taxon>Bacillati</taxon>
        <taxon>Actinomycetota</taxon>
        <taxon>Actinomycetes</taxon>
        <taxon>Streptosporangiales</taxon>
        <taxon>Streptosporangiaceae</taxon>
        <taxon>Sphaerisporangium</taxon>
    </lineage>
</organism>
<evidence type="ECO:0000313" key="2">
    <source>
        <dbReference type="Proteomes" id="UP000542210"/>
    </source>
</evidence>
<evidence type="ECO:0008006" key="3">
    <source>
        <dbReference type="Google" id="ProtNLM"/>
    </source>
</evidence>
<evidence type="ECO:0000313" key="1">
    <source>
        <dbReference type="EMBL" id="MBB4705155.1"/>
    </source>
</evidence>
<dbReference type="Pfam" id="PF21863">
    <property type="entry name" value="HTH_67"/>
    <property type="match status" value="1"/>
</dbReference>
<protein>
    <recommendedName>
        <fullName evidence="3">SalK</fullName>
    </recommendedName>
</protein>
<dbReference type="AlphaFoldDB" id="A0A7W7DFP5"/>
<reference evidence="1 2" key="1">
    <citation type="submission" date="2020-08" db="EMBL/GenBank/DDBJ databases">
        <title>Sequencing the genomes of 1000 actinobacteria strains.</title>
        <authorList>
            <person name="Klenk H.-P."/>
        </authorList>
    </citation>
    <scope>NUCLEOTIDE SEQUENCE [LARGE SCALE GENOMIC DNA]</scope>
    <source>
        <strain evidence="1 2">DSM 45784</strain>
    </source>
</reference>
<gene>
    <name evidence="1" type="ORF">BJ982_006699</name>
</gene>